<gene>
    <name evidence="4" type="ORF">GTO89_03420</name>
</gene>
<evidence type="ECO:0000313" key="5">
    <source>
        <dbReference type="Proteomes" id="UP000471031"/>
    </source>
</evidence>
<sequence length="381" mass="41251">MQPNSPYDFHALFFDESLEMLAAASAALLAAEESGEPSQAVPEVFRAFHSIKGGAQSLDFDDLARFAHRMEDWLDPFRRGKAAGTAMVNILLETMDRMEMGLTGLRAGDLDTGWAEEQRRYLKTLEATGDRVVEKASAQPGGDKGGPTSRGEIANPSMEESVTAVIAKTNAEDREPPAAAVAPVSLPGDRVLCLRIGLVADAPMPEVRHVLIQERLKPACRILDCRCGEGSDHPLFLVVSTEQSDEAIRRLCDVGDVAEVALRPVNEGLFSGVDQLVAAAGVGPVRVALIDISHREILEAADLRRLSEARSALARKGTRLGLISKGPFMRRHLNILEAAALLTGELPVYTDHVDAGCGRWEDKDRPERRTRDVSGNESAAD</sequence>
<proteinExistence type="predicted"/>
<evidence type="ECO:0000259" key="3">
    <source>
        <dbReference type="PROSITE" id="PS50894"/>
    </source>
</evidence>
<dbReference type="SMART" id="SM00073">
    <property type="entry name" value="HPT"/>
    <property type="match status" value="1"/>
</dbReference>
<feature type="domain" description="HPt" evidence="3">
    <location>
        <begin position="2"/>
        <end position="105"/>
    </location>
</feature>
<dbReference type="InterPro" id="IPR051315">
    <property type="entry name" value="Bact_Chemotaxis_CheA"/>
</dbReference>
<dbReference type="CDD" id="cd00088">
    <property type="entry name" value="HPT"/>
    <property type="match status" value="1"/>
</dbReference>
<dbReference type="OrthoDB" id="2079555at2"/>
<dbReference type="GO" id="GO:0000160">
    <property type="term" value="P:phosphorelay signal transduction system"/>
    <property type="evidence" value="ECO:0007669"/>
    <property type="project" value="InterPro"/>
</dbReference>
<dbReference type="InterPro" id="IPR008207">
    <property type="entry name" value="Sig_transdc_His_kin_Hpt_dom"/>
</dbReference>
<feature type="region of interest" description="Disordered" evidence="2">
    <location>
        <begin position="134"/>
        <end position="157"/>
    </location>
</feature>
<accession>A0A845LC59</accession>
<dbReference type="Gene3D" id="1.20.120.160">
    <property type="entry name" value="HPT domain"/>
    <property type="match status" value="1"/>
</dbReference>
<dbReference type="AlphaFoldDB" id="A0A845LC59"/>
<organism evidence="4 5">
    <name type="scientific">Heliomicrobium gestii</name>
    <name type="common">Heliobacterium gestii</name>
    <dbReference type="NCBI Taxonomy" id="2699"/>
    <lineage>
        <taxon>Bacteria</taxon>
        <taxon>Bacillati</taxon>
        <taxon>Bacillota</taxon>
        <taxon>Clostridia</taxon>
        <taxon>Eubacteriales</taxon>
        <taxon>Heliobacteriaceae</taxon>
        <taxon>Heliomicrobium</taxon>
    </lineage>
</organism>
<dbReference type="PROSITE" id="PS50894">
    <property type="entry name" value="HPT"/>
    <property type="match status" value="1"/>
</dbReference>
<name>A0A845LC59_HELGE</name>
<dbReference type="Pfam" id="PF01627">
    <property type="entry name" value="Hpt"/>
    <property type="match status" value="1"/>
</dbReference>
<dbReference type="PANTHER" id="PTHR43395">
    <property type="entry name" value="SENSOR HISTIDINE KINASE CHEA"/>
    <property type="match status" value="1"/>
</dbReference>
<feature type="modified residue" description="Phosphohistidine" evidence="1">
    <location>
        <position position="49"/>
    </location>
</feature>
<keyword evidence="5" id="KW-1185">Reference proteome</keyword>
<evidence type="ECO:0000313" key="4">
    <source>
        <dbReference type="EMBL" id="MZP42085.1"/>
    </source>
</evidence>
<feature type="region of interest" description="Disordered" evidence="2">
    <location>
        <begin position="357"/>
        <end position="381"/>
    </location>
</feature>
<comment type="caution">
    <text evidence="4">The sequence shown here is derived from an EMBL/GenBank/DDBJ whole genome shotgun (WGS) entry which is preliminary data.</text>
</comment>
<dbReference type="EMBL" id="WXEX01000002">
    <property type="protein sequence ID" value="MZP42085.1"/>
    <property type="molecule type" value="Genomic_DNA"/>
</dbReference>
<protein>
    <recommendedName>
        <fullName evidence="3">HPt domain-containing protein</fullName>
    </recommendedName>
</protein>
<dbReference type="RefSeq" id="WP_161260665.1">
    <property type="nucleotide sequence ID" value="NZ_JAFBDC010000002.1"/>
</dbReference>
<dbReference type="PANTHER" id="PTHR43395:SF10">
    <property type="entry name" value="CHEMOTAXIS PROTEIN CHEA"/>
    <property type="match status" value="1"/>
</dbReference>
<keyword evidence="1" id="KW-0597">Phosphoprotein</keyword>
<evidence type="ECO:0000256" key="2">
    <source>
        <dbReference type="SAM" id="MobiDB-lite"/>
    </source>
</evidence>
<dbReference type="InterPro" id="IPR036641">
    <property type="entry name" value="HPT_dom_sf"/>
</dbReference>
<dbReference type="SUPFAM" id="SSF47226">
    <property type="entry name" value="Histidine-containing phosphotransfer domain, HPT domain"/>
    <property type="match status" value="1"/>
</dbReference>
<evidence type="ECO:0000256" key="1">
    <source>
        <dbReference type="PROSITE-ProRule" id="PRU00110"/>
    </source>
</evidence>
<feature type="compositionally biased region" description="Basic and acidic residues" evidence="2">
    <location>
        <begin position="357"/>
        <end position="374"/>
    </location>
</feature>
<reference evidence="4 5" key="1">
    <citation type="submission" date="2020-01" db="EMBL/GenBank/DDBJ databases">
        <title>Whole genome sequence of Heliobacterium gestii DSM 11169.</title>
        <authorList>
            <person name="Kyndt J.A."/>
            <person name="Meyer T.E."/>
        </authorList>
    </citation>
    <scope>NUCLEOTIDE SEQUENCE [LARGE SCALE GENOMIC DNA]</scope>
    <source>
        <strain evidence="4 5">DSM 11169</strain>
    </source>
</reference>
<dbReference type="Proteomes" id="UP000471031">
    <property type="component" value="Unassembled WGS sequence"/>
</dbReference>